<feature type="domain" description="PDZ" evidence="5">
    <location>
        <begin position="60"/>
        <end position="127"/>
    </location>
</feature>
<dbReference type="GO" id="GO:0032426">
    <property type="term" value="C:stereocilium tip"/>
    <property type="evidence" value="ECO:0007669"/>
    <property type="project" value="TreeGrafter"/>
</dbReference>
<keyword evidence="2" id="KW-0677">Repeat</keyword>
<feature type="domain" description="PDZ" evidence="5">
    <location>
        <begin position="744"/>
        <end position="816"/>
    </location>
</feature>
<keyword evidence="3" id="KW-0966">Cell projection</keyword>
<evidence type="ECO:0000256" key="1">
    <source>
        <dbReference type="ARBA" id="ARBA00004316"/>
    </source>
</evidence>
<evidence type="ECO:0000256" key="3">
    <source>
        <dbReference type="ARBA" id="ARBA00023273"/>
    </source>
</evidence>
<dbReference type="GO" id="GO:0060088">
    <property type="term" value="P:auditory receptor cell stereocilium organization"/>
    <property type="evidence" value="ECO:0007669"/>
    <property type="project" value="TreeGrafter"/>
</dbReference>
<evidence type="ECO:0000256" key="4">
    <source>
        <dbReference type="SAM" id="MobiDB-lite"/>
    </source>
</evidence>
<dbReference type="GO" id="GO:0005886">
    <property type="term" value="C:plasma membrane"/>
    <property type="evidence" value="ECO:0007669"/>
    <property type="project" value="TreeGrafter"/>
</dbReference>
<feature type="region of interest" description="Disordered" evidence="4">
    <location>
        <begin position="1"/>
        <end position="36"/>
    </location>
</feature>
<accession>A0AAY3ZUH3</accession>
<feature type="compositionally biased region" description="Basic residues" evidence="4">
    <location>
        <begin position="23"/>
        <end position="32"/>
    </location>
</feature>
<organism evidence="6 7">
    <name type="scientific">Denticeps clupeoides</name>
    <name type="common">denticle herring</name>
    <dbReference type="NCBI Taxonomy" id="299321"/>
    <lineage>
        <taxon>Eukaryota</taxon>
        <taxon>Metazoa</taxon>
        <taxon>Chordata</taxon>
        <taxon>Craniata</taxon>
        <taxon>Vertebrata</taxon>
        <taxon>Euteleostomi</taxon>
        <taxon>Actinopterygii</taxon>
        <taxon>Neopterygii</taxon>
        <taxon>Teleostei</taxon>
        <taxon>Clupei</taxon>
        <taxon>Clupeiformes</taxon>
        <taxon>Denticipitoidei</taxon>
        <taxon>Denticipitidae</taxon>
        <taxon>Denticeps</taxon>
    </lineage>
</organism>
<dbReference type="Gene3D" id="1.20.1160.20">
    <property type="match status" value="1"/>
</dbReference>
<dbReference type="FunFam" id="2.30.42.10:FF:000171">
    <property type="entry name" value="PDZ domain containing 7"/>
    <property type="match status" value="1"/>
</dbReference>
<dbReference type="FunFam" id="2.30.42.10:FF:000092">
    <property type="entry name" value="PDZ domain containing 7"/>
    <property type="match status" value="1"/>
</dbReference>
<evidence type="ECO:0000313" key="6">
    <source>
        <dbReference type="Ensembl" id="ENSDCDP00010000693.1"/>
    </source>
</evidence>
<dbReference type="PANTHER" id="PTHR23116">
    <property type="entry name" value="PDZ DOMAIN CONTAINING WHIRLIN AND HARMONIN-RELATED"/>
    <property type="match status" value="1"/>
</dbReference>
<feature type="compositionally biased region" description="Polar residues" evidence="4">
    <location>
        <begin position="711"/>
        <end position="725"/>
    </location>
</feature>
<dbReference type="InterPro" id="IPR036034">
    <property type="entry name" value="PDZ_sf"/>
</dbReference>
<feature type="region of interest" description="Disordered" evidence="4">
    <location>
        <begin position="423"/>
        <end position="452"/>
    </location>
</feature>
<dbReference type="Ensembl" id="ENSDCDT00010000722.1">
    <property type="protein sequence ID" value="ENSDCDP00010000693.1"/>
    <property type="gene ID" value="ENSDCDG00010000355.1"/>
</dbReference>
<dbReference type="PROSITE" id="PS50106">
    <property type="entry name" value="PDZ"/>
    <property type="match status" value="3"/>
</dbReference>
<evidence type="ECO:0000256" key="2">
    <source>
        <dbReference type="ARBA" id="ARBA00022737"/>
    </source>
</evidence>
<reference evidence="6" key="3">
    <citation type="submission" date="2025-09" db="UniProtKB">
        <authorList>
            <consortium name="Ensembl"/>
        </authorList>
    </citation>
    <scope>IDENTIFICATION</scope>
</reference>
<proteinExistence type="predicted"/>
<feature type="compositionally biased region" description="Polar residues" evidence="4">
    <location>
        <begin position="1"/>
        <end position="20"/>
    </location>
</feature>
<feature type="region of interest" description="Disordered" evidence="4">
    <location>
        <begin position="700"/>
        <end position="725"/>
    </location>
</feature>
<feature type="region of interest" description="Disordered" evidence="4">
    <location>
        <begin position="627"/>
        <end position="686"/>
    </location>
</feature>
<reference evidence="6" key="2">
    <citation type="submission" date="2025-08" db="UniProtKB">
        <authorList>
            <consortium name="Ensembl"/>
        </authorList>
    </citation>
    <scope>IDENTIFICATION</scope>
</reference>
<dbReference type="Gene3D" id="2.30.42.10">
    <property type="match status" value="3"/>
</dbReference>
<dbReference type="SUPFAM" id="SSF50156">
    <property type="entry name" value="PDZ domain-like"/>
    <property type="match status" value="3"/>
</dbReference>
<evidence type="ECO:0000259" key="5">
    <source>
        <dbReference type="PROSITE" id="PS50106"/>
    </source>
</evidence>
<dbReference type="AlphaFoldDB" id="A0AAY3ZUH3"/>
<dbReference type="InterPro" id="IPR051844">
    <property type="entry name" value="USH2_Complex_Protein"/>
</dbReference>
<keyword evidence="7" id="KW-1185">Reference proteome</keyword>
<dbReference type="CDD" id="cd10834">
    <property type="entry name" value="PDZ2_PDZD7-like"/>
    <property type="match status" value="1"/>
</dbReference>
<dbReference type="GO" id="GO:0007605">
    <property type="term" value="P:sensory perception of sound"/>
    <property type="evidence" value="ECO:0007669"/>
    <property type="project" value="TreeGrafter"/>
</dbReference>
<dbReference type="Pfam" id="PF00595">
    <property type="entry name" value="PDZ"/>
    <property type="match status" value="3"/>
</dbReference>
<comment type="subcellular location">
    <subcellularLocation>
        <location evidence="1">Cell projection</location>
    </subcellularLocation>
</comment>
<dbReference type="PANTHER" id="PTHR23116:SF29">
    <property type="entry name" value="PDZ DOMAIN-CONTAINING PROTEIN 7"/>
    <property type="match status" value="1"/>
</dbReference>
<feature type="domain" description="PDZ" evidence="5">
    <location>
        <begin position="184"/>
        <end position="254"/>
    </location>
</feature>
<dbReference type="CDD" id="cd10833">
    <property type="entry name" value="PDZ1_PDZD7-like"/>
    <property type="match status" value="1"/>
</dbReference>
<dbReference type="GO" id="GO:0005929">
    <property type="term" value="C:cilium"/>
    <property type="evidence" value="ECO:0007669"/>
    <property type="project" value="TreeGrafter"/>
</dbReference>
<name>A0AAY3ZUH3_9TELE</name>
<dbReference type="Proteomes" id="UP000694580">
    <property type="component" value="Chromosome 2"/>
</dbReference>
<reference evidence="6 7" key="1">
    <citation type="submission" date="2020-06" db="EMBL/GenBank/DDBJ databases">
        <authorList>
            <consortium name="Wellcome Sanger Institute Data Sharing"/>
        </authorList>
    </citation>
    <scope>NUCLEOTIDE SEQUENCE [LARGE SCALE GENOMIC DNA]</scope>
</reference>
<protein>
    <recommendedName>
        <fullName evidence="5">PDZ domain-containing protein</fullName>
    </recommendedName>
</protein>
<dbReference type="GO" id="GO:0002142">
    <property type="term" value="C:stereocilia ankle link complex"/>
    <property type="evidence" value="ECO:0007669"/>
    <property type="project" value="TreeGrafter"/>
</dbReference>
<dbReference type="InterPro" id="IPR001478">
    <property type="entry name" value="PDZ"/>
</dbReference>
<dbReference type="CDD" id="cd06751">
    <property type="entry name" value="PDZ3_PDZD7-like"/>
    <property type="match status" value="1"/>
</dbReference>
<dbReference type="FunFam" id="2.30.42.10:FF:000090">
    <property type="entry name" value="PDZ domain containing 7"/>
    <property type="match status" value="1"/>
</dbReference>
<evidence type="ECO:0000313" key="7">
    <source>
        <dbReference type="Proteomes" id="UP000694580"/>
    </source>
</evidence>
<dbReference type="GeneTree" id="ENSGT00950000183002"/>
<dbReference type="SMART" id="SM00228">
    <property type="entry name" value="PDZ"/>
    <property type="match status" value="3"/>
</dbReference>
<sequence length="865" mass="94732">STCSLSSSGRMTTGGSNTATRYMLKKQQRQRGMRSSSPMGRVILINAPVDGGDNSEDIHTITVDKSEDGRLGFSVRGGSEHGLGIFVSKVEDDSSAEQAGLLVGDKLVEVNGISLESITMSSAVKVLTGNHRLRMVVRRVGKVPGIRYSKEKTTWVDLIHRRMVVEESGRTPSEASSDAALRRIVHLYTTSDDYCLGFNIRGGKEFGLGIYVSKLDPGGLAEQNGIKMGDQILAANGVSFEDITHSNAVEVLKSHTHVMLTIKEAGRYPAYKEMVAEYSWLNKLANGTTHSSSQGSDSFSSSSSLSSGTPLSSLSGLSQVMFPPLGSEMVDVCISTEDRSQRLSCDRAETAIQTDPPQIDLVETSCTLGTTELLKDTVICSEGFGRSGQGRNRTYSAGDKETLDSAKTAVLVALSKPRKPIRRSQSHITVSEVKRQKKEQKGSMGGESGGTLHRSKTFVSLLFKGGRRREKEKEVSKDRTRGRMANVVEDLVRPLLAILDRPEKLLLLREIRMLIPATEIGRFDSMVVPFELEAYDILKNRSARSPALRSPRPGGTPRRHLITPIPDYRGGFQLQLAQDVERERHLLEELERLRVTGLRPEACIPPSRPFIPLLDVPVDIYGPPTSTLRSRSMSPAPPNWLLAESPQSTTRRGRSLQRRERGRSPLRNGHGRRERGNSIGNDSILQLTGSHHSRTPLAQVFPLQEVDQPREQTPSGGRQMNCHSGSSLNGQEGVLLAHEYQLKTVAISKTKQSLGISISGGIESRVQPVVKIEKIFPGGAASTSSVLKAGFELVSVDGELLQGVTHQHAVDVIRRAFSNKAKDPMLRLSDLGMEVNGLDILESSCFTRQEQTQFLVPFNQFQPVS</sequence>
<gene>
    <name evidence="6" type="primary">pdzd7a</name>
</gene>